<comment type="caution">
    <text evidence="1">The sequence shown here is derived from an EMBL/GenBank/DDBJ whole genome shotgun (WGS) entry which is preliminary data.</text>
</comment>
<keyword evidence="2" id="KW-1185">Reference proteome</keyword>
<name>A0ABD0KB18_9CAEN</name>
<proteinExistence type="predicted"/>
<dbReference type="EMBL" id="JACVVK020000212">
    <property type="protein sequence ID" value="KAK7484298.1"/>
    <property type="molecule type" value="Genomic_DNA"/>
</dbReference>
<sequence length="129" mass="14280">MGGDQERTGHNDLNPRPTHIPGLGMWREFNSLISGQSLIRPQEARSLIPARAKDHHYSQLSRILVRGLLGSVSHPSWSSLVLNFSSTAANGDVEIVETEIHRCLCILTLSFEPEHGRHVPAPTNTEKQA</sequence>
<dbReference type="AlphaFoldDB" id="A0ABD0KB18"/>
<reference evidence="1 2" key="1">
    <citation type="journal article" date="2023" name="Sci. Data">
        <title>Genome assembly of the Korean intertidal mud-creeper Batillaria attramentaria.</title>
        <authorList>
            <person name="Patra A.K."/>
            <person name="Ho P.T."/>
            <person name="Jun S."/>
            <person name="Lee S.J."/>
            <person name="Kim Y."/>
            <person name="Won Y.J."/>
        </authorList>
    </citation>
    <scope>NUCLEOTIDE SEQUENCE [LARGE SCALE GENOMIC DNA]</scope>
    <source>
        <strain evidence="1">Wonlab-2016</strain>
    </source>
</reference>
<evidence type="ECO:0000313" key="1">
    <source>
        <dbReference type="EMBL" id="KAK7484298.1"/>
    </source>
</evidence>
<evidence type="ECO:0000313" key="2">
    <source>
        <dbReference type="Proteomes" id="UP001519460"/>
    </source>
</evidence>
<gene>
    <name evidence="1" type="ORF">BaRGS_00024423</name>
</gene>
<dbReference type="Proteomes" id="UP001519460">
    <property type="component" value="Unassembled WGS sequence"/>
</dbReference>
<organism evidence="1 2">
    <name type="scientific">Batillaria attramentaria</name>
    <dbReference type="NCBI Taxonomy" id="370345"/>
    <lineage>
        <taxon>Eukaryota</taxon>
        <taxon>Metazoa</taxon>
        <taxon>Spiralia</taxon>
        <taxon>Lophotrochozoa</taxon>
        <taxon>Mollusca</taxon>
        <taxon>Gastropoda</taxon>
        <taxon>Caenogastropoda</taxon>
        <taxon>Sorbeoconcha</taxon>
        <taxon>Cerithioidea</taxon>
        <taxon>Batillariidae</taxon>
        <taxon>Batillaria</taxon>
    </lineage>
</organism>
<accession>A0ABD0KB18</accession>
<protein>
    <submittedName>
        <fullName evidence="1">Uncharacterized protein</fullName>
    </submittedName>
</protein>